<evidence type="ECO:0000313" key="6">
    <source>
        <dbReference type="Proteomes" id="UP000594263"/>
    </source>
</evidence>
<organism evidence="5 6">
    <name type="scientific">Kalanchoe fedtschenkoi</name>
    <name type="common">Lavender scallops</name>
    <name type="synonym">South American air plant</name>
    <dbReference type="NCBI Taxonomy" id="63787"/>
    <lineage>
        <taxon>Eukaryota</taxon>
        <taxon>Viridiplantae</taxon>
        <taxon>Streptophyta</taxon>
        <taxon>Embryophyta</taxon>
        <taxon>Tracheophyta</taxon>
        <taxon>Spermatophyta</taxon>
        <taxon>Magnoliopsida</taxon>
        <taxon>eudicotyledons</taxon>
        <taxon>Gunneridae</taxon>
        <taxon>Pentapetalae</taxon>
        <taxon>Saxifragales</taxon>
        <taxon>Crassulaceae</taxon>
        <taxon>Kalanchoe</taxon>
    </lineage>
</organism>
<evidence type="ECO:0000313" key="5">
    <source>
        <dbReference type="EnsemblPlants" id="Kaladp0040s0600.1.v1.1"/>
    </source>
</evidence>
<name>A0A7N0TPG7_KALFE</name>
<dbReference type="SMART" id="SM00505">
    <property type="entry name" value="Knot1"/>
    <property type="match status" value="1"/>
</dbReference>
<dbReference type="SUPFAM" id="SSF57095">
    <property type="entry name" value="Scorpion toxin-like"/>
    <property type="match status" value="1"/>
</dbReference>
<reference evidence="5" key="1">
    <citation type="submission" date="2021-01" db="UniProtKB">
        <authorList>
            <consortium name="EnsemblPlants"/>
        </authorList>
    </citation>
    <scope>IDENTIFICATION</scope>
</reference>
<accession>A0A7N0TPG7</accession>
<dbReference type="Gramene" id="Kaladp0040s0600.1.v1.1">
    <property type="protein sequence ID" value="Kaladp0040s0600.1.v1.1"/>
    <property type="gene ID" value="Kaladp0040s0600.v1.1"/>
</dbReference>
<keyword evidence="6" id="KW-1185">Reference proteome</keyword>
<dbReference type="Pfam" id="PF00304">
    <property type="entry name" value="Gamma-thionin"/>
    <property type="match status" value="1"/>
</dbReference>
<dbReference type="PROSITE" id="PS00940">
    <property type="entry name" value="GAMMA_THIONIN"/>
    <property type="match status" value="1"/>
</dbReference>
<evidence type="ECO:0000256" key="1">
    <source>
        <dbReference type="ARBA" id="ARBA00022729"/>
    </source>
</evidence>
<evidence type="ECO:0000256" key="3">
    <source>
        <dbReference type="SAM" id="SignalP"/>
    </source>
</evidence>
<dbReference type="AlphaFoldDB" id="A0A7N0TPG7"/>
<dbReference type="Proteomes" id="UP000594263">
    <property type="component" value="Unplaced"/>
</dbReference>
<feature type="signal peptide" evidence="3">
    <location>
        <begin position="1"/>
        <end position="27"/>
    </location>
</feature>
<dbReference type="CDD" id="cd00107">
    <property type="entry name" value="Knot1"/>
    <property type="match status" value="1"/>
</dbReference>
<dbReference type="InterPro" id="IPR036574">
    <property type="entry name" value="Scorpion_toxin-like_sf"/>
</dbReference>
<dbReference type="Gene3D" id="3.30.30.10">
    <property type="entry name" value="Knottin, scorpion toxin-like"/>
    <property type="match status" value="1"/>
</dbReference>
<dbReference type="GO" id="GO:0006952">
    <property type="term" value="P:defense response"/>
    <property type="evidence" value="ECO:0007669"/>
    <property type="project" value="InterPro"/>
</dbReference>
<feature type="chain" id="PRO_5029618261" description="Knottins-like domain-containing protein" evidence="3">
    <location>
        <begin position="28"/>
        <end position="74"/>
    </location>
</feature>
<proteinExistence type="predicted"/>
<dbReference type="OMA" id="RDANCAN"/>
<dbReference type="PRINTS" id="PR00288">
    <property type="entry name" value="PUROTHIONIN"/>
</dbReference>
<protein>
    <recommendedName>
        <fullName evidence="4">Knottins-like domain-containing protein</fullName>
    </recommendedName>
</protein>
<dbReference type="EnsemblPlants" id="Kaladp0040s0600.1.v1.1">
    <property type="protein sequence ID" value="Kaladp0040s0600.1.v1.1"/>
    <property type="gene ID" value="Kaladp0040s0600.v1.1"/>
</dbReference>
<dbReference type="PANTHER" id="PTHR33147">
    <property type="entry name" value="DEFENSIN-LIKE PROTEIN 1"/>
    <property type="match status" value="1"/>
</dbReference>
<dbReference type="InterPro" id="IPR008176">
    <property type="entry name" value="Defensin_plant"/>
</dbReference>
<evidence type="ECO:0000259" key="4">
    <source>
        <dbReference type="SMART" id="SM00505"/>
    </source>
</evidence>
<dbReference type="InterPro" id="IPR003614">
    <property type="entry name" value="Knottins"/>
</dbReference>
<evidence type="ECO:0000256" key="2">
    <source>
        <dbReference type="ARBA" id="ARBA00023157"/>
    </source>
</evidence>
<dbReference type="PANTHER" id="PTHR33147:SF39">
    <property type="entry name" value="DRO1 PROTEIN-RELATED"/>
    <property type="match status" value="1"/>
</dbReference>
<keyword evidence="2" id="KW-1015">Disulfide bond</keyword>
<feature type="domain" description="Knottins-like" evidence="4">
    <location>
        <begin position="29"/>
        <end position="74"/>
    </location>
</feature>
<keyword evidence="1 3" id="KW-0732">Signal</keyword>
<sequence length="74" mass="8536">MERKNLRFLVLLLVLISQEMALTRVDARRCESPSQTFRGLCILDRNCALVCQQEGFSGGHCRGFRHRCFCVKDC</sequence>